<feature type="region of interest" description="Disordered" evidence="1">
    <location>
        <begin position="132"/>
        <end position="153"/>
    </location>
</feature>
<proteinExistence type="predicted"/>
<evidence type="ECO:0000256" key="1">
    <source>
        <dbReference type="SAM" id="MobiDB-lite"/>
    </source>
</evidence>
<dbReference type="EMBL" id="JAAAML010000001">
    <property type="protein sequence ID" value="MCO6407388.1"/>
    <property type="molecule type" value="Genomic_DNA"/>
</dbReference>
<dbReference type="RefSeq" id="WP_252914770.1">
    <property type="nucleotide sequence ID" value="NZ_JAAAML010000001.1"/>
</dbReference>
<accession>A0ABT1CMF3</accession>
<dbReference type="InterPro" id="IPR010221">
    <property type="entry name" value="VCBS_dom"/>
</dbReference>
<dbReference type="Proteomes" id="UP001320715">
    <property type="component" value="Unassembled WGS sequence"/>
</dbReference>
<gene>
    <name evidence="2" type="ORF">GTW23_04315</name>
</gene>
<evidence type="ECO:0008006" key="4">
    <source>
        <dbReference type="Google" id="ProtNLM"/>
    </source>
</evidence>
<dbReference type="NCBIfam" id="TIGR01965">
    <property type="entry name" value="VCBS_repeat"/>
    <property type="match status" value="2"/>
</dbReference>
<comment type="caution">
    <text evidence="2">The sequence shown here is derived from an EMBL/GenBank/DDBJ whole genome shotgun (WGS) entry which is preliminary data.</text>
</comment>
<feature type="region of interest" description="Disordered" evidence="1">
    <location>
        <begin position="32"/>
        <end position="52"/>
    </location>
</feature>
<sequence>MIEDRGLDTSETIIENADADSGMDAVLLAQADTGTDPAGTPPSDPSASGGAPGISVIVPDADNRVTLAASASIEDIQLDGNDLLLVQPDGSQIRIIGGALSVPTFVIGDIEVQQEVLVAALETSGFNVAAGPGNTLSVSPQSPTGSGGEFEDSSGASIAGDGLETLGLLGDTSGGGDGGAAAAFDEDTGNIASVLTGGVSTGGIVESVDNPGGVDADPVAATGSITFFDPDFGETRTAEIAASNVVSQVLKSGGSLTAAQLDALLAGFSLDTPGGITVESTTAAGGSIDWTYQVGNAAVDFLAAGDVITLSFDVQINDGIFTVTQTVTVTVTGTNDVPVIEGATNPAAILEVAGDSSTQDIPATVGTITITDQDLGDTLTVTVTGDATANYNGTGTVPAEDSVDVAALIAEGAISFDALISDGETQTINWTWDPAAADLDWLREGENLVLTYVAQVDDGQGNVGAQNLVITITGTNDVPVIEGATNPAAILEVAGDSSTQDIPATVGTITITDQDLGDTLT</sequence>
<feature type="non-terminal residue" evidence="2">
    <location>
        <position position="521"/>
    </location>
</feature>
<name>A0ABT1CMF3_9HYPH</name>
<feature type="compositionally biased region" description="Polar residues" evidence="1">
    <location>
        <begin position="134"/>
        <end position="144"/>
    </location>
</feature>
<evidence type="ECO:0000313" key="2">
    <source>
        <dbReference type="EMBL" id="MCO6407388.1"/>
    </source>
</evidence>
<evidence type="ECO:0000313" key="3">
    <source>
        <dbReference type="Proteomes" id="UP001320715"/>
    </source>
</evidence>
<organism evidence="2 3">
    <name type="scientific">Hoeflea alexandrii</name>
    <dbReference type="NCBI Taxonomy" id="288436"/>
    <lineage>
        <taxon>Bacteria</taxon>
        <taxon>Pseudomonadati</taxon>
        <taxon>Pseudomonadota</taxon>
        <taxon>Alphaproteobacteria</taxon>
        <taxon>Hyphomicrobiales</taxon>
        <taxon>Rhizobiaceae</taxon>
        <taxon>Hoeflea</taxon>
    </lineage>
</organism>
<reference evidence="2 3" key="1">
    <citation type="submission" date="2020-01" db="EMBL/GenBank/DDBJ databases">
        <title>Genomes of bacteria type strains.</title>
        <authorList>
            <person name="Chen J."/>
            <person name="Zhu S."/>
            <person name="Yang J."/>
        </authorList>
    </citation>
    <scope>NUCLEOTIDE SEQUENCE [LARGE SCALE GENOMIC DNA]</scope>
    <source>
        <strain evidence="2 3">DSM 16655</strain>
    </source>
</reference>
<keyword evidence="3" id="KW-1185">Reference proteome</keyword>
<protein>
    <recommendedName>
        <fullName evidence="4">RapA2 cadherin-like domain-containing protein</fullName>
    </recommendedName>
</protein>